<proteinExistence type="predicted"/>
<dbReference type="Proteomes" id="UP000887580">
    <property type="component" value="Unplaced"/>
</dbReference>
<name>A0AC35ES71_9BILA</name>
<dbReference type="WBParaSite" id="PS1159_v2.g10276.t1">
    <property type="protein sequence ID" value="PS1159_v2.g10276.t1"/>
    <property type="gene ID" value="PS1159_v2.g10276"/>
</dbReference>
<accession>A0AC35ES71</accession>
<reference evidence="2" key="1">
    <citation type="submission" date="2022-11" db="UniProtKB">
        <authorList>
            <consortium name="WormBaseParasite"/>
        </authorList>
    </citation>
    <scope>IDENTIFICATION</scope>
</reference>
<sequence>MNLEHARPADNIHGISNSGPVGHRLETLKGCCGVPARLSGFFSWCIQLIILLISVVVTALIFVHIGGYGYFLSSSNNNETEIINTLSNDNLSDSFVNIDPQMLANETMKETIQVVRILEGNETEYQMKEIPKIYQGPFEQITEVNLKVGKFVISLLPVLRTINVIYIIFCVLWLASLGCLLLSLKLELLDLVMINCGFLVIAIIAFFVQSLVVGILIFYECVCLTSLSECIKRQKHGANRDQNQAAGYTIPEATTHSALPYIDEGPVTHFSNF</sequence>
<organism evidence="1 2">
    <name type="scientific">Panagrolaimus sp. PS1159</name>
    <dbReference type="NCBI Taxonomy" id="55785"/>
    <lineage>
        <taxon>Eukaryota</taxon>
        <taxon>Metazoa</taxon>
        <taxon>Ecdysozoa</taxon>
        <taxon>Nematoda</taxon>
        <taxon>Chromadorea</taxon>
        <taxon>Rhabditida</taxon>
        <taxon>Tylenchina</taxon>
        <taxon>Panagrolaimomorpha</taxon>
        <taxon>Panagrolaimoidea</taxon>
        <taxon>Panagrolaimidae</taxon>
        <taxon>Panagrolaimus</taxon>
    </lineage>
</organism>
<evidence type="ECO:0000313" key="1">
    <source>
        <dbReference type="Proteomes" id="UP000887580"/>
    </source>
</evidence>
<evidence type="ECO:0000313" key="2">
    <source>
        <dbReference type="WBParaSite" id="PS1159_v2.g10276.t1"/>
    </source>
</evidence>
<protein>
    <submittedName>
        <fullName evidence="2">Uncharacterized protein</fullName>
    </submittedName>
</protein>